<dbReference type="InterPro" id="IPR036736">
    <property type="entry name" value="ACP-like_sf"/>
</dbReference>
<name>A0AA86ZR71_9LACO</name>
<sequence length="69" mass="8106">MNNILIEDFFLTRGIENITNDMFLIKDLRLTSKEIIDLVIFIKMNYKVTIPIKEDMSIGDIKEKINESL</sequence>
<organism evidence="1 2">
    <name type="scientific">Lactobacillus paragasseri JV-V03</name>
    <dbReference type="NCBI Taxonomy" id="525326"/>
    <lineage>
        <taxon>Bacteria</taxon>
        <taxon>Bacillati</taxon>
        <taxon>Bacillota</taxon>
        <taxon>Bacilli</taxon>
        <taxon>Lactobacillales</taxon>
        <taxon>Lactobacillaceae</taxon>
        <taxon>Lactobacillus</taxon>
    </lineage>
</organism>
<reference evidence="1 2" key="1">
    <citation type="submission" date="2010-06" db="EMBL/GenBank/DDBJ databases">
        <authorList>
            <person name="Muzny D."/>
            <person name="Qin X."/>
            <person name="Buhay C."/>
            <person name="Dugan-Rocha S."/>
            <person name="Ding Y."/>
            <person name="Chen G."/>
            <person name="Hawes A."/>
            <person name="Holder M."/>
            <person name="Jhangiani S."/>
            <person name="Johnson A."/>
            <person name="Khan Z."/>
            <person name="Li Z."/>
            <person name="Liu W."/>
            <person name="Liu X."/>
            <person name="Perez L."/>
            <person name="Shen H."/>
            <person name="Wang Q."/>
            <person name="Watt J."/>
            <person name="Xi L."/>
            <person name="Xin Y."/>
            <person name="Zhou J."/>
            <person name="Deng J."/>
            <person name="Jiang H."/>
            <person name="Liu Y."/>
            <person name="Qu J."/>
            <person name="Song X.-Z."/>
            <person name="Zhang L."/>
            <person name="Villasana D."/>
            <person name="Johnson A."/>
            <person name="Liu J."/>
            <person name="Liyanage D."/>
            <person name="Lorensuhewa L."/>
            <person name="Robinson T."/>
            <person name="Song A."/>
            <person name="Song B.-B."/>
            <person name="Dinh H."/>
            <person name="Thornton R."/>
            <person name="Coyle M."/>
            <person name="Francisco L."/>
            <person name="Jackson L."/>
            <person name="Javaid M."/>
            <person name="Korchina V."/>
            <person name="Kovar C."/>
            <person name="Mata R."/>
            <person name="Mathew T."/>
            <person name="Ngo R."/>
            <person name="Nguyen L."/>
            <person name="Nguyen N."/>
            <person name="Okwuonu G."/>
            <person name="Ongeri F."/>
            <person name="Pham C."/>
            <person name="Simmons D."/>
            <person name="Wilczek-Boney K."/>
            <person name="Hale W."/>
            <person name="Jakkamsetti A."/>
            <person name="Pham P."/>
            <person name="Ruth R."/>
            <person name="San Lucas F."/>
            <person name="Warren J."/>
            <person name="Zhang J."/>
            <person name="Zhao Z."/>
            <person name="Zhou C."/>
            <person name="Zhu D."/>
            <person name="Lee S."/>
            <person name="Bess C."/>
            <person name="Blankenburg K."/>
            <person name="Forbes L."/>
            <person name="Fu Q."/>
            <person name="Gubbala S."/>
            <person name="Hirani K."/>
            <person name="Jayaseelan J.C."/>
            <person name="Lara F."/>
            <person name="Munidasa M."/>
            <person name="Palculict T."/>
            <person name="Patil S."/>
            <person name="Pu L.-L."/>
            <person name="Saada N."/>
            <person name="Tang L."/>
            <person name="Weissenberger G."/>
            <person name="Zhu Y."/>
            <person name="Hemphill L."/>
            <person name="Shang Y."/>
            <person name="Youmans B."/>
            <person name="Ayvaz T."/>
            <person name="Ross M."/>
            <person name="Santibanez J."/>
            <person name="Aqrawi P."/>
            <person name="Gross S."/>
            <person name="Joshi V."/>
            <person name="Fowler G."/>
            <person name="Nazareth L."/>
            <person name="Reid J."/>
            <person name="Worley K."/>
            <person name="Petrosino J."/>
            <person name="Highlander S."/>
            <person name="Gibbs R."/>
        </authorList>
    </citation>
    <scope>NUCLEOTIDE SEQUENCE [LARGE SCALE GENOMIC DNA]</scope>
    <source>
        <strain evidence="1 2">JV-V03</strain>
    </source>
</reference>
<protein>
    <submittedName>
        <fullName evidence="1">Uncharacterized protein</fullName>
    </submittedName>
</protein>
<dbReference type="AlphaFoldDB" id="A0AA86ZR71"/>
<dbReference type="Proteomes" id="UP000003672">
    <property type="component" value="Unassembled WGS sequence"/>
</dbReference>
<proteinExistence type="predicted"/>
<gene>
    <name evidence="1" type="ORF">HMPREF0514_11735</name>
</gene>
<evidence type="ECO:0000313" key="1">
    <source>
        <dbReference type="EMBL" id="EFJ68968.1"/>
    </source>
</evidence>
<dbReference type="Gene3D" id="1.10.1200.10">
    <property type="entry name" value="ACP-like"/>
    <property type="match status" value="1"/>
</dbReference>
<dbReference type="EMBL" id="ACGO02000004">
    <property type="protein sequence ID" value="EFJ68968.1"/>
    <property type="molecule type" value="Genomic_DNA"/>
</dbReference>
<accession>A0AA86ZR71</accession>
<evidence type="ECO:0000313" key="2">
    <source>
        <dbReference type="Proteomes" id="UP000003672"/>
    </source>
</evidence>
<comment type="caution">
    <text evidence="1">The sequence shown here is derived from an EMBL/GenBank/DDBJ whole genome shotgun (WGS) entry which is preliminary data.</text>
</comment>